<proteinExistence type="predicted"/>
<dbReference type="Gene3D" id="1.25.40.20">
    <property type="entry name" value="Ankyrin repeat-containing domain"/>
    <property type="match status" value="2"/>
</dbReference>
<dbReference type="SUPFAM" id="SSF48403">
    <property type="entry name" value="Ankyrin repeat"/>
    <property type="match status" value="1"/>
</dbReference>
<dbReference type="PANTHER" id="PTHR46224">
    <property type="entry name" value="ANKYRIN REPEAT FAMILY PROTEIN"/>
    <property type="match status" value="1"/>
</dbReference>
<dbReference type="InterPro" id="IPR051616">
    <property type="entry name" value="Cul2-RING_E3_ligase_SR"/>
</dbReference>
<feature type="domain" description="Myosin A tail" evidence="2">
    <location>
        <begin position="592"/>
        <end position="656"/>
    </location>
</feature>
<dbReference type="Gene3D" id="1.25.40.10">
    <property type="entry name" value="Tetratricopeptide repeat domain"/>
    <property type="match status" value="1"/>
</dbReference>
<feature type="repeat" description="ANK" evidence="1">
    <location>
        <begin position="263"/>
        <end position="295"/>
    </location>
</feature>
<dbReference type="InterPro" id="IPR049007">
    <property type="entry name" value="MTIP_EFh"/>
</dbReference>
<dbReference type="Pfam" id="PF21550">
    <property type="entry name" value="MTIP_N"/>
    <property type="match status" value="1"/>
</dbReference>
<comment type="caution">
    <text evidence="3">The sequence shown here is derived from an EMBL/GenBank/DDBJ whole genome shotgun (WGS) entry which is preliminary data.</text>
</comment>
<organism evidence="3 4">
    <name type="scientific">Babesia gibsoni</name>
    <dbReference type="NCBI Taxonomy" id="33632"/>
    <lineage>
        <taxon>Eukaryota</taxon>
        <taxon>Sar</taxon>
        <taxon>Alveolata</taxon>
        <taxon>Apicomplexa</taxon>
        <taxon>Aconoidasida</taxon>
        <taxon>Piroplasmida</taxon>
        <taxon>Babesiidae</taxon>
        <taxon>Babesia</taxon>
    </lineage>
</organism>
<sequence length="727" mass="80006">MEDLGPVSKAVEAVMRCCFGGSLDDLHTAVKEMLSADSDATAQYNGKLNGVSHDENTFSCVELSALESLRDAKQHTVAHIAAAGANIDILQFLLTSMPALAYTQDENGETPLFYAIRAATGRGDLEKAGDNFVSCALLLLGHTGPNSISKSGASALHVAVELGALDVCAFLVEHGADVNIYSEEYGTPLTVAVIRDYMDVINFLLSQGANPDGLPVDEAAEPRAPIYNCRFPPPLVFACSSGQRGVFDMLISAGANVDIQDAEGWTPLHCAAEIGAVDLVNRLVDLKANCNIKVQGKTAYHLAVWNGHGEVVNVLRNLTEDKGPIDRVELQPQEEGSDLRTPDEDPEICADVFIDKPSERDIVVRNLREEGKTLVGAKDYKKACLVYSRAIALLKAAGDSAKQDLAVAYSNRSHTYLMQGDVGRARKDAELCIANNPSWPKGYFRLALVDKECKREVDYLNNLFQAYSRDTSNESMRNLFQQEFLRVKNAKTSDGITNAYAVLFRSRKALNSHAFTELIRMITHGCLGTCYNELPQPELVLSPEDSELNYYLWMPGVQYEPRLQKKLTKLRSIVSERADTEAEPLNVEQVVAEVIEEDELVKRFKELSTEGRMDMGTASNLVRKLGATPSQADLTEYAHTYGENINHDQFKELLALNMYPEEDREFVTKVLCGLALDHNNMAFNQLEYILSNYGEPLTAAEMAAVKEVLYGNKATKPCPELAALIKE</sequence>
<keyword evidence="4" id="KW-1185">Reference proteome</keyword>
<evidence type="ECO:0000259" key="2">
    <source>
        <dbReference type="Pfam" id="PF21550"/>
    </source>
</evidence>
<dbReference type="SUPFAM" id="SSF48452">
    <property type="entry name" value="TPR-like"/>
    <property type="match status" value="1"/>
</dbReference>
<dbReference type="Proteomes" id="UP001230268">
    <property type="component" value="Unassembled WGS sequence"/>
</dbReference>
<evidence type="ECO:0000313" key="4">
    <source>
        <dbReference type="Proteomes" id="UP001230268"/>
    </source>
</evidence>
<dbReference type="EMBL" id="JAVEPI010000001">
    <property type="protein sequence ID" value="KAK1444972.1"/>
    <property type="molecule type" value="Genomic_DNA"/>
</dbReference>
<feature type="repeat" description="ANK" evidence="1">
    <location>
        <begin position="151"/>
        <end position="183"/>
    </location>
</feature>
<dbReference type="InterPro" id="IPR036770">
    <property type="entry name" value="Ankyrin_rpt-contain_sf"/>
</dbReference>
<keyword evidence="1" id="KW-0040">ANK repeat</keyword>
<dbReference type="Pfam" id="PF12796">
    <property type="entry name" value="Ank_2"/>
    <property type="match status" value="2"/>
</dbReference>
<dbReference type="InterPro" id="IPR002110">
    <property type="entry name" value="Ankyrin_rpt"/>
</dbReference>
<dbReference type="PROSITE" id="PS50088">
    <property type="entry name" value="ANK_REPEAT"/>
    <property type="match status" value="4"/>
</dbReference>
<dbReference type="PROSITE" id="PS50297">
    <property type="entry name" value="ANK_REP_REGION"/>
    <property type="match status" value="3"/>
</dbReference>
<gene>
    <name evidence="3" type="ORF">BgAZ_108780</name>
</gene>
<accession>A0AAD8UUW1</accession>
<dbReference type="PANTHER" id="PTHR46224:SF64">
    <property type="entry name" value="IQ MOTIF AND ANKYRIN REPEAT DOMAIN-CONTAINING PROTEIN 1"/>
    <property type="match status" value="1"/>
</dbReference>
<name>A0AAD8UUW1_BABGI</name>
<reference evidence="3" key="1">
    <citation type="submission" date="2023-08" db="EMBL/GenBank/DDBJ databases">
        <title>Draft sequence of the Babesia gibsoni genome.</title>
        <authorList>
            <person name="Yamagishi J.Y."/>
            <person name="Xuan X.X."/>
        </authorList>
    </citation>
    <scope>NUCLEOTIDE SEQUENCE</scope>
    <source>
        <strain evidence="3">Azabu</strain>
    </source>
</reference>
<feature type="repeat" description="ANK" evidence="1">
    <location>
        <begin position="234"/>
        <end position="262"/>
    </location>
</feature>
<evidence type="ECO:0000313" key="3">
    <source>
        <dbReference type="EMBL" id="KAK1444972.1"/>
    </source>
</evidence>
<dbReference type="Gene3D" id="1.10.238.10">
    <property type="entry name" value="EF-hand"/>
    <property type="match status" value="1"/>
</dbReference>
<dbReference type="SMART" id="SM00248">
    <property type="entry name" value="ANK"/>
    <property type="match status" value="7"/>
</dbReference>
<protein>
    <submittedName>
        <fullName evidence="3">Ankyrin repeat family protein</fullName>
    </submittedName>
</protein>
<dbReference type="AlphaFoldDB" id="A0AAD8UUW1"/>
<dbReference type="InterPro" id="IPR011990">
    <property type="entry name" value="TPR-like_helical_dom_sf"/>
</dbReference>
<feature type="repeat" description="ANK" evidence="1">
    <location>
        <begin position="184"/>
        <end position="212"/>
    </location>
</feature>
<evidence type="ECO:0000256" key="1">
    <source>
        <dbReference type="PROSITE-ProRule" id="PRU00023"/>
    </source>
</evidence>